<keyword evidence="2" id="KW-1185">Reference proteome</keyword>
<comment type="caution">
    <text evidence="1">The sequence shown here is derived from an EMBL/GenBank/DDBJ whole genome shotgun (WGS) entry which is preliminary data.</text>
</comment>
<dbReference type="PANTHER" id="PTHR36482">
    <property type="entry name" value="OSJNBA0024J22.15 PROTEIN"/>
    <property type="match status" value="1"/>
</dbReference>
<name>A0AAW1HZA3_SAPOF</name>
<accession>A0AAW1HZA3</accession>
<dbReference type="InterPro" id="IPR053085">
    <property type="entry name" value="Jasmonate-induced_protein"/>
</dbReference>
<gene>
    <name evidence="1" type="ORF">RND81_10G054600</name>
</gene>
<dbReference type="Proteomes" id="UP001443914">
    <property type="component" value="Unassembled WGS sequence"/>
</dbReference>
<evidence type="ECO:0000313" key="1">
    <source>
        <dbReference type="EMBL" id="KAK9682160.1"/>
    </source>
</evidence>
<dbReference type="AlphaFoldDB" id="A0AAW1HZA3"/>
<evidence type="ECO:0000313" key="2">
    <source>
        <dbReference type="Proteomes" id="UP001443914"/>
    </source>
</evidence>
<organism evidence="1 2">
    <name type="scientific">Saponaria officinalis</name>
    <name type="common">Common soapwort</name>
    <name type="synonym">Lychnis saponaria</name>
    <dbReference type="NCBI Taxonomy" id="3572"/>
    <lineage>
        <taxon>Eukaryota</taxon>
        <taxon>Viridiplantae</taxon>
        <taxon>Streptophyta</taxon>
        <taxon>Embryophyta</taxon>
        <taxon>Tracheophyta</taxon>
        <taxon>Spermatophyta</taxon>
        <taxon>Magnoliopsida</taxon>
        <taxon>eudicotyledons</taxon>
        <taxon>Gunneridae</taxon>
        <taxon>Pentapetalae</taxon>
        <taxon>Caryophyllales</taxon>
        <taxon>Caryophyllaceae</taxon>
        <taxon>Caryophylleae</taxon>
        <taxon>Saponaria</taxon>
    </lineage>
</organism>
<reference evidence="1" key="1">
    <citation type="submission" date="2024-03" db="EMBL/GenBank/DDBJ databases">
        <title>WGS assembly of Saponaria officinalis var. Norfolk2.</title>
        <authorList>
            <person name="Jenkins J."/>
            <person name="Shu S."/>
            <person name="Grimwood J."/>
            <person name="Barry K."/>
            <person name="Goodstein D."/>
            <person name="Schmutz J."/>
            <person name="Leebens-Mack J."/>
            <person name="Osbourn A."/>
        </authorList>
    </citation>
    <scope>NUCLEOTIDE SEQUENCE [LARGE SCALE GENOMIC DNA]</scope>
    <source>
        <strain evidence="1">JIC</strain>
    </source>
</reference>
<sequence length="158" mass="17017">MATMKAEMHQKQILATMANRTSNEILCDRYYNWSGKPGPFPPPIPAGGQIKFTDFGNKGAVIYDGPNAACMPVSWLLAWDAPEISSLAPNKVYVTCGLKVVIDNLTENQIQKKLEEASDKSSHIDPISGTKVDATIKDLITIVPGGVAAINANFGLIN</sequence>
<protein>
    <submittedName>
        <fullName evidence="1">Uncharacterized protein</fullName>
    </submittedName>
</protein>
<dbReference type="PANTHER" id="PTHR36482:SF6">
    <property type="entry name" value="JASMONATE-INDUCED PROTEIN HOMOLOG"/>
    <property type="match status" value="1"/>
</dbReference>
<dbReference type="EMBL" id="JBDFQZ010000010">
    <property type="protein sequence ID" value="KAK9682160.1"/>
    <property type="molecule type" value="Genomic_DNA"/>
</dbReference>
<proteinExistence type="predicted"/>